<dbReference type="Proteomes" id="UP000308600">
    <property type="component" value="Unassembled WGS sequence"/>
</dbReference>
<accession>A0ACD3AY20</accession>
<dbReference type="EMBL" id="ML208306">
    <property type="protein sequence ID" value="TFK70883.1"/>
    <property type="molecule type" value="Genomic_DNA"/>
</dbReference>
<name>A0ACD3AY20_9AGAR</name>
<evidence type="ECO:0000313" key="2">
    <source>
        <dbReference type="Proteomes" id="UP000308600"/>
    </source>
</evidence>
<gene>
    <name evidence="1" type="ORF">BDN72DRAFT_838414</name>
</gene>
<keyword evidence="2" id="KW-1185">Reference proteome</keyword>
<reference evidence="1 2" key="1">
    <citation type="journal article" date="2019" name="Nat. Ecol. Evol.">
        <title>Megaphylogeny resolves global patterns of mushroom evolution.</title>
        <authorList>
            <person name="Varga T."/>
            <person name="Krizsan K."/>
            <person name="Foldi C."/>
            <person name="Dima B."/>
            <person name="Sanchez-Garcia M."/>
            <person name="Sanchez-Ramirez S."/>
            <person name="Szollosi G.J."/>
            <person name="Szarkandi J.G."/>
            <person name="Papp V."/>
            <person name="Albert L."/>
            <person name="Andreopoulos W."/>
            <person name="Angelini C."/>
            <person name="Antonin V."/>
            <person name="Barry K.W."/>
            <person name="Bougher N.L."/>
            <person name="Buchanan P."/>
            <person name="Buyck B."/>
            <person name="Bense V."/>
            <person name="Catcheside P."/>
            <person name="Chovatia M."/>
            <person name="Cooper J."/>
            <person name="Damon W."/>
            <person name="Desjardin D."/>
            <person name="Finy P."/>
            <person name="Geml J."/>
            <person name="Haridas S."/>
            <person name="Hughes K."/>
            <person name="Justo A."/>
            <person name="Karasinski D."/>
            <person name="Kautmanova I."/>
            <person name="Kiss B."/>
            <person name="Kocsube S."/>
            <person name="Kotiranta H."/>
            <person name="LaButti K.M."/>
            <person name="Lechner B.E."/>
            <person name="Liimatainen K."/>
            <person name="Lipzen A."/>
            <person name="Lukacs Z."/>
            <person name="Mihaltcheva S."/>
            <person name="Morgado L.N."/>
            <person name="Niskanen T."/>
            <person name="Noordeloos M.E."/>
            <person name="Ohm R.A."/>
            <person name="Ortiz-Santana B."/>
            <person name="Ovrebo C."/>
            <person name="Racz N."/>
            <person name="Riley R."/>
            <person name="Savchenko A."/>
            <person name="Shiryaev A."/>
            <person name="Soop K."/>
            <person name="Spirin V."/>
            <person name="Szebenyi C."/>
            <person name="Tomsovsky M."/>
            <person name="Tulloss R.E."/>
            <person name="Uehling J."/>
            <person name="Grigoriev I.V."/>
            <person name="Vagvolgyi C."/>
            <person name="Papp T."/>
            <person name="Martin F.M."/>
            <person name="Miettinen O."/>
            <person name="Hibbett D.S."/>
            <person name="Nagy L.G."/>
        </authorList>
    </citation>
    <scope>NUCLEOTIDE SEQUENCE [LARGE SCALE GENOMIC DNA]</scope>
    <source>
        <strain evidence="1 2">NL-1719</strain>
    </source>
</reference>
<sequence length="560" mass="60856">MLKNISLKDAILPQPPSFNKKKHYEIHDILGAGTFGKVAKATWHVPPDQLAIAERGAAGAAALESPTSTSKNGLLATSSEAGSAGSSPMISPAPSNSSKVGESGVSKEVALKMIPKKKVKGNEASVWGEMEVLKGLDHPNIVKFYEWFESRSKYYLSFELAVGGELFDRILKRGKFTEKDAIAVIKSVLAGTKYLHDNDIVHRDLKPENILYRTKASDSDIVIVDFGIAKHLHSTGEQLHSVAGSFGYVAPEVLTKKGHGKPVDIWAIGVITYVLLCGYSPFRSEDPSVLVKETTEAKVEFHDRFWKNISAEAKDFVKACLRSDPSERLSSAQGLAHPWISGRPSVTAEHDISTGLRENFNPRARWKSLVTSARVMNRFGQIKAKKSPSEELFGDDSDEQDTATLVGVDATSAVVTPDQGQSAKKALIPEAGAGAGQPPRSVPDPVRLPSSTPASTSRHAQSKPLSASPPADQQLFEEPQSISQEQHSSASAAHHNQHSGPPSHGNGKRPLYHRQQRHGDEEEPRFPGSFDMAEEDEHHHGHAPGPFNFGEMFKKLHLGQ</sequence>
<proteinExistence type="predicted"/>
<protein>
    <submittedName>
        <fullName evidence="1">Pkinase-domain-containing protein</fullName>
    </submittedName>
</protein>
<organism evidence="1 2">
    <name type="scientific">Pluteus cervinus</name>
    <dbReference type="NCBI Taxonomy" id="181527"/>
    <lineage>
        <taxon>Eukaryota</taxon>
        <taxon>Fungi</taxon>
        <taxon>Dikarya</taxon>
        <taxon>Basidiomycota</taxon>
        <taxon>Agaricomycotina</taxon>
        <taxon>Agaricomycetes</taxon>
        <taxon>Agaricomycetidae</taxon>
        <taxon>Agaricales</taxon>
        <taxon>Pluteineae</taxon>
        <taxon>Pluteaceae</taxon>
        <taxon>Pluteus</taxon>
    </lineage>
</organism>
<evidence type="ECO:0000313" key="1">
    <source>
        <dbReference type="EMBL" id="TFK70883.1"/>
    </source>
</evidence>